<feature type="repeat" description="ANK" evidence="3">
    <location>
        <begin position="149"/>
        <end position="181"/>
    </location>
</feature>
<feature type="coiled-coil region" evidence="4">
    <location>
        <begin position="32"/>
        <end position="87"/>
    </location>
</feature>
<evidence type="ECO:0000313" key="5">
    <source>
        <dbReference type="EMBL" id="KAG2500585.1"/>
    </source>
</evidence>
<dbReference type="Pfam" id="PF12796">
    <property type="entry name" value="Ank_2"/>
    <property type="match status" value="2"/>
</dbReference>
<sequence>MTVIVMGANHALLDALLQQAALLPAPAPAGALEQLARAAEQAVALMAQQQAQDQRLMAQQQEQLERLQAQVAELQAQQERAVTAEQLADRDARIEALEAQLREAPARAPWLRSMAVGEALCEAVESGDAAQVNALLASGADVSYARQEDDMTPLLLAARDGRTALVEALLAPGAELEAAHPNDARPLHMAAHEGHAGVIRALLEAGAQKDAVRRVYMAGAMQPLHLAIRRNHLMAAKALLEAGADVEAVSGWFDWSPLHFAAGWNGGNAAMIRALHEAGADLESRATDDRIMHGVRLCTPLILAALYGFMEPVEALLAAGADTAARGEARTCCLDGKTALEQARAKGHTEVAELLQRRG</sequence>
<dbReference type="AlphaFoldDB" id="A0A835YL67"/>
<dbReference type="OrthoDB" id="539099at2759"/>
<dbReference type="Gene3D" id="1.25.40.20">
    <property type="entry name" value="Ankyrin repeat-containing domain"/>
    <property type="match status" value="3"/>
</dbReference>
<evidence type="ECO:0000313" key="6">
    <source>
        <dbReference type="Proteomes" id="UP000612055"/>
    </source>
</evidence>
<accession>A0A835YL67</accession>
<evidence type="ECO:0000256" key="2">
    <source>
        <dbReference type="ARBA" id="ARBA00023043"/>
    </source>
</evidence>
<dbReference type="SMART" id="SM00248">
    <property type="entry name" value="ANK"/>
    <property type="match status" value="7"/>
</dbReference>
<feature type="repeat" description="ANK" evidence="3">
    <location>
        <begin position="296"/>
        <end position="328"/>
    </location>
</feature>
<dbReference type="PROSITE" id="PS50088">
    <property type="entry name" value="ANK_REPEAT"/>
    <property type="match status" value="5"/>
</dbReference>
<feature type="repeat" description="ANK" evidence="3">
    <location>
        <begin position="335"/>
        <end position="359"/>
    </location>
</feature>
<gene>
    <name evidence="5" type="ORF">HYH03_001353</name>
</gene>
<feature type="repeat" description="ANK" evidence="3">
    <location>
        <begin position="219"/>
        <end position="251"/>
    </location>
</feature>
<dbReference type="PANTHER" id="PTHR24173">
    <property type="entry name" value="ANKYRIN REPEAT CONTAINING"/>
    <property type="match status" value="1"/>
</dbReference>
<dbReference type="Proteomes" id="UP000612055">
    <property type="component" value="Unassembled WGS sequence"/>
</dbReference>
<comment type="caution">
    <text evidence="5">The sequence shown here is derived from an EMBL/GenBank/DDBJ whole genome shotgun (WGS) entry which is preliminary data.</text>
</comment>
<reference evidence="5" key="1">
    <citation type="journal article" date="2020" name="bioRxiv">
        <title>Comparative genomics of Chlamydomonas.</title>
        <authorList>
            <person name="Craig R.J."/>
            <person name="Hasan A.R."/>
            <person name="Ness R.W."/>
            <person name="Keightley P.D."/>
        </authorList>
    </citation>
    <scope>NUCLEOTIDE SEQUENCE</scope>
    <source>
        <strain evidence="5">CCAP 11/70</strain>
    </source>
</reference>
<dbReference type="EMBL" id="JAEHOE010000003">
    <property type="protein sequence ID" value="KAG2500585.1"/>
    <property type="molecule type" value="Genomic_DNA"/>
</dbReference>
<evidence type="ECO:0008006" key="7">
    <source>
        <dbReference type="Google" id="ProtNLM"/>
    </source>
</evidence>
<organism evidence="5 6">
    <name type="scientific">Edaphochlamys debaryana</name>
    <dbReference type="NCBI Taxonomy" id="47281"/>
    <lineage>
        <taxon>Eukaryota</taxon>
        <taxon>Viridiplantae</taxon>
        <taxon>Chlorophyta</taxon>
        <taxon>core chlorophytes</taxon>
        <taxon>Chlorophyceae</taxon>
        <taxon>CS clade</taxon>
        <taxon>Chlamydomonadales</taxon>
        <taxon>Chlamydomonadales incertae sedis</taxon>
        <taxon>Edaphochlamys</taxon>
    </lineage>
</organism>
<evidence type="ECO:0000256" key="3">
    <source>
        <dbReference type="PROSITE-ProRule" id="PRU00023"/>
    </source>
</evidence>
<dbReference type="SUPFAM" id="SSF48403">
    <property type="entry name" value="Ankyrin repeat"/>
    <property type="match status" value="1"/>
</dbReference>
<evidence type="ECO:0000256" key="1">
    <source>
        <dbReference type="ARBA" id="ARBA00022737"/>
    </source>
</evidence>
<keyword evidence="2 3" id="KW-0040">ANK repeat</keyword>
<dbReference type="Pfam" id="PF00023">
    <property type="entry name" value="Ank"/>
    <property type="match status" value="1"/>
</dbReference>
<keyword evidence="6" id="KW-1185">Reference proteome</keyword>
<feature type="repeat" description="ANK" evidence="3">
    <location>
        <begin position="182"/>
        <end position="214"/>
    </location>
</feature>
<protein>
    <recommendedName>
        <fullName evidence="7">Ankyrin repeat domain-containing protein</fullName>
    </recommendedName>
</protein>
<dbReference type="PANTHER" id="PTHR24173:SF74">
    <property type="entry name" value="ANKYRIN REPEAT DOMAIN-CONTAINING PROTEIN 16"/>
    <property type="match status" value="1"/>
</dbReference>
<name>A0A835YL67_9CHLO</name>
<dbReference type="InterPro" id="IPR036770">
    <property type="entry name" value="Ankyrin_rpt-contain_sf"/>
</dbReference>
<dbReference type="InterPro" id="IPR002110">
    <property type="entry name" value="Ankyrin_rpt"/>
</dbReference>
<dbReference type="PROSITE" id="PS50297">
    <property type="entry name" value="ANK_REP_REGION"/>
    <property type="match status" value="4"/>
</dbReference>
<evidence type="ECO:0000256" key="4">
    <source>
        <dbReference type="SAM" id="Coils"/>
    </source>
</evidence>
<proteinExistence type="predicted"/>
<keyword evidence="4" id="KW-0175">Coiled coil</keyword>
<keyword evidence="1" id="KW-0677">Repeat</keyword>